<keyword evidence="1" id="KW-0175">Coiled coil</keyword>
<dbReference type="PANTHER" id="PTHR36866:SF1">
    <property type="entry name" value="GENE 1043-RELATED"/>
    <property type="match status" value="1"/>
</dbReference>
<evidence type="ECO:0000256" key="1">
    <source>
        <dbReference type="SAM" id="Coils"/>
    </source>
</evidence>
<reference evidence="3" key="2">
    <citation type="submission" date="2025-08" db="UniProtKB">
        <authorList>
            <consortium name="Ensembl"/>
        </authorList>
    </citation>
    <scope>IDENTIFICATION</scope>
</reference>
<protein>
    <submittedName>
        <fullName evidence="3">Chromosome 4 open reading frame 50</fullName>
    </submittedName>
</protein>
<dbReference type="Pfam" id="PF15030">
    <property type="entry name" value="DUF4527"/>
    <property type="match status" value="1"/>
</dbReference>
<keyword evidence="4" id="KW-1185">Reference proteome</keyword>
<reference evidence="3 4" key="1">
    <citation type="journal article" date="2020" name="Nat. Commun.">
        <title>Donkey genomes provide new insights into domestication and selection for coat color.</title>
        <authorList>
            <person name="Wang"/>
            <person name="C."/>
            <person name="Li"/>
            <person name="H."/>
            <person name="Guo"/>
            <person name="Y."/>
            <person name="Huang"/>
            <person name="J."/>
            <person name="Sun"/>
            <person name="Y."/>
            <person name="Min"/>
            <person name="J."/>
            <person name="Wang"/>
            <person name="J."/>
            <person name="Fang"/>
            <person name="X."/>
            <person name="Zhao"/>
            <person name="Z."/>
            <person name="Wang"/>
            <person name="S."/>
            <person name="Zhang"/>
            <person name="Y."/>
            <person name="Liu"/>
            <person name="Q."/>
            <person name="Jiang"/>
            <person name="Q."/>
            <person name="Wang"/>
            <person name="X."/>
            <person name="Guo"/>
            <person name="Y."/>
            <person name="Yang"/>
            <person name="C."/>
            <person name="Wang"/>
            <person name="Y."/>
            <person name="Tian"/>
            <person name="F."/>
            <person name="Zhuang"/>
            <person name="G."/>
            <person name="Fan"/>
            <person name="Y."/>
            <person name="Gao"/>
            <person name="Q."/>
            <person name="Li"/>
            <person name="Y."/>
            <person name="Ju"/>
            <person name="Z."/>
            <person name="Li"/>
            <person name="J."/>
            <person name="Li"/>
            <person name="R."/>
            <person name="Hou"/>
            <person name="M."/>
            <person name="Yang"/>
            <person name="G."/>
            <person name="Liu"/>
            <person name="G."/>
            <person name="Liu"/>
            <person name="W."/>
            <person name="Guo"/>
            <person name="J."/>
            <person name="Pan"/>
            <person name="S."/>
            <person name="Fan"/>
            <person name="G."/>
            <person name="Zhang"/>
            <person name="W."/>
            <person name="Zhang"/>
            <person name="R."/>
            <person name="Yu"/>
            <person name="J."/>
            <person name="Zhang"/>
            <person name="X."/>
            <person name="Yin"/>
            <person name="Q."/>
            <person name="Ji"/>
            <person name="C."/>
            <person name="Jin"/>
            <person name="Y."/>
            <person name="Yue"/>
            <person name="G."/>
            <person name="Liu"/>
            <person name="M."/>
            <person name="Xu"/>
            <person name="J."/>
            <person name="Liu"/>
            <person name="S."/>
            <person name="Jordana"/>
            <person name="J."/>
            <person name="Noce"/>
            <person name="A."/>
            <person name="Amills"/>
            <person name="M."/>
            <person name="Wu"/>
            <person name="D.D."/>
            <person name="Li"/>
            <person name="S."/>
            <person name="Zhou"/>
            <person name="X. and Zhong"/>
            <person name="J."/>
        </authorList>
    </citation>
    <scope>NUCLEOTIDE SEQUENCE [LARGE SCALE GENOMIC DNA]</scope>
</reference>
<evidence type="ECO:0000313" key="4">
    <source>
        <dbReference type="Proteomes" id="UP000694387"/>
    </source>
</evidence>
<dbReference type="AlphaFoldDB" id="A0A8C4PIA4"/>
<dbReference type="InterPro" id="IPR032771">
    <property type="entry name" value="DUF4527"/>
</dbReference>
<feature type="region of interest" description="Disordered" evidence="2">
    <location>
        <begin position="270"/>
        <end position="312"/>
    </location>
</feature>
<sequence>EAPGRVQDGPQPLPGEKAPDACRSHGRHTTLRSHGAPGPRASAGQPPEGPCAWVCIGAGWGPSDSVSGLETTAELLGVLAGRDRAQLQDLEAETSEEALRLQVRQLHHQVRTLRCQLRDQGSSHRGLQASLHEAVHLRAELTGQLEELQKKQHEANLAVTPLKAKLASLVQKCRERNHVITRLLRELHRHGALDRLLSETAQSMVNDVALAEYAATFLAPGVPQTGHHLDAESEKTAAVRAQKCVLDPEMDGVLQRPLCSESWLIPAAEEPTQAAGPNSLKLPLPSGPTPDAGPRPISVRPGLPAQGLQEKDGMSCPALPADGRPLCSELLSPARILAFHKELRQSICSNSQVHKSPLEL</sequence>
<feature type="region of interest" description="Disordered" evidence="2">
    <location>
        <begin position="1"/>
        <end position="47"/>
    </location>
</feature>
<evidence type="ECO:0000256" key="2">
    <source>
        <dbReference type="SAM" id="MobiDB-lite"/>
    </source>
</evidence>
<reference evidence="3" key="3">
    <citation type="submission" date="2025-09" db="UniProtKB">
        <authorList>
            <consortium name="Ensembl"/>
        </authorList>
    </citation>
    <scope>IDENTIFICATION</scope>
</reference>
<name>A0A8C4PIA4_EQUAS</name>
<accession>A0A8C4PIA4</accession>
<feature type="coiled-coil region" evidence="1">
    <location>
        <begin position="131"/>
        <end position="158"/>
    </location>
</feature>
<gene>
    <name evidence="3" type="primary">C4orf50</name>
</gene>
<organism evidence="3 4">
    <name type="scientific">Equus asinus</name>
    <name type="common">Donkey</name>
    <name type="synonym">Equus africanus asinus</name>
    <dbReference type="NCBI Taxonomy" id="9793"/>
    <lineage>
        <taxon>Eukaryota</taxon>
        <taxon>Metazoa</taxon>
        <taxon>Chordata</taxon>
        <taxon>Craniata</taxon>
        <taxon>Vertebrata</taxon>
        <taxon>Euteleostomi</taxon>
        <taxon>Mammalia</taxon>
        <taxon>Eutheria</taxon>
        <taxon>Laurasiatheria</taxon>
        <taxon>Perissodactyla</taxon>
        <taxon>Equidae</taxon>
        <taxon>Equus</taxon>
    </lineage>
</organism>
<proteinExistence type="predicted"/>
<dbReference type="Proteomes" id="UP000694387">
    <property type="component" value="Chromosome 3"/>
</dbReference>
<dbReference type="GeneTree" id="ENSGT00390000003220"/>
<dbReference type="Ensembl" id="ENSEAST00005007756.2">
    <property type="protein sequence ID" value="ENSEASP00005007101.2"/>
    <property type="gene ID" value="ENSEASG00005005217.2"/>
</dbReference>
<evidence type="ECO:0000313" key="3">
    <source>
        <dbReference type="Ensembl" id="ENSEASP00005007101.2"/>
    </source>
</evidence>
<dbReference type="PANTHER" id="PTHR36866">
    <property type="entry name" value="CHROMOSOME 4 OPEN READING FRAME 50"/>
    <property type="match status" value="1"/>
</dbReference>